<evidence type="ECO:0000313" key="9">
    <source>
        <dbReference type="Proteomes" id="UP000599024"/>
    </source>
</evidence>
<dbReference type="GO" id="GO:0046983">
    <property type="term" value="F:protein dimerization activity"/>
    <property type="evidence" value="ECO:0007669"/>
    <property type="project" value="InterPro"/>
</dbReference>
<keyword evidence="5" id="KW-0804">Transcription</keyword>
<protein>
    <recommendedName>
        <fullName evidence="2">Transcriptional regulator MntR</fullName>
    </recommendedName>
</protein>
<dbReference type="InterPro" id="IPR036421">
    <property type="entry name" value="Fe_dep_repressor_sf"/>
</dbReference>
<dbReference type="PANTHER" id="PTHR33238">
    <property type="entry name" value="IRON (METAL) DEPENDENT REPRESSOR, DTXR FAMILY"/>
    <property type="match status" value="1"/>
</dbReference>
<evidence type="ECO:0000256" key="6">
    <source>
        <dbReference type="ARBA" id="ARBA00025185"/>
    </source>
</evidence>
<evidence type="ECO:0000259" key="7">
    <source>
        <dbReference type="PROSITE" id="PS50944"/>
    </source>
</evidence>
<organism evidence="8 9">
    <name type="scientific">Candidatus Desulfatifera sulfidica</name>
    <dbReference type="NCBI Taxonomy" id="2841691"/>
    <lineage>
        <taxon>Bacteria</taxon>
        <taxon>Pseudomonadati</taxon>
        <taxon>Thermodesulfobacteriota</taxon>
        <taxon>Desulfobulbia</taxon>
        <taxon>Desulfobulbales</taxon>
        <taxon>Desulfobulbaceae</taxon>
        <taxon>Candidatus Desulfatifera</taxon>
    </lineage>
</organism>
<evidence type="ECO:0000256" key="5">
    <source>
        <dbReference type="ARBA" id="ARBA00023163"/>
    </source>
</evidence>
<reference evidence="8 9" key="1">
    <citation type="submission" date="2020-08" db="EMBL/GenBank/DDBJ databases">
        <title>Bridging the membrane lipid divide: bacteria of the FCB group superphylum have the potential to synthesize archaeal ether lipids.</title>
        <authorList>
            <person name="Villanueva L."/>
            <person name="Von Meijenfeldt F.A.B."/>
            <person name="Westbye A.B."/>
            <person name="Yadav S."/>
            <person name="Hopmans E.C."/>
            <person name="Dutilh B.E."/>
            <person name="Sinninghe Damste J.S."/>
        </authorList>
    </citation>
    <scope>NUCLEOTIDE SEQUENCE [LARGE SCALE GENOMIC DNA]</scope>
    <source>
        <strain evidence="8">NIOZ-UU81</strain>
    </source>
</reference>
<name>A0A8J6N5X8_9BACT</name>
<dbReference type="EMBL" id="JACNLK010000032">
    <property type="protein sequence ID" value="MBC8208233.1"/>
    <property type="molecule type" value="Genomic_DNA"/>
</dbReference>
<keyword evidence="3" id="KW-0805">Transcription regulation</keyword>
<dbReference type="GO" id="GO:0003700">
    <property type="term" value="F:DNA-binding transcription factor activity"/>
    <property type="evidence" value="ECO:0007669"/>
    <property type="project" value="InterPro"/>
</dbReference>
<dbReference type="Proteomes" id="UP000599024">
    <property type="component" value="Unassembled WGS sequence"/>
</dbReference>
<evidence type="ECO:0000256" key="4">
    <source>
        <dbReference type="ARBA" id="ARBA00023125"/>
    </source>
</evidence>
<gene>
    <name evidence="8" type="ORF">H8E79_03575</name>
</gene>
<dbReference type="InterPro" id="IPR036388">
    <property type="entry name" value="WH-like_DNA-bd_sf"/>
</dbReference>
<evidence type="ECO:0000256" key="1">
    <source>
        <dbReference type="ARBA" id="ARBA00007871"/>
    </source>
</evidence>
<dbReference type="Gene3D" id="1.10.60.10">
    <property type="entry name" value="Iron dependent repressor, metal binding and dimerisation domain"/>
    <property type="match status" value="1"/>
</dbReference>
<accession>A0A8J6N5X8</accession>
<dbReference type="PROSITE" id="PS50944">
    <property type="entry name" value="HTH_DTXR"/>
    <property type="match status" value="1"/>
</dbReference>
<dbReference type="Gene3D" id="1.10.10.10">
    <property type="entry name" value="Winged helix-like DNA-binding domain superfamily/Winged helix DNA-binding domain"/>
    <property type="match status" value="1"/>
</dbReference>
<dbReference type="InterPro" id="IPR022687">
    <property type="entry name" value="HTH_DTXR"/>
</dbReference>
<comment type="function">
    <text evidence="6">In the presence of manganese, represses expression of mntH and mntS. Up-regulates expression of mntP.</text>
</comment>
<keyword evidence="4" id="KW-0238">DNA-binding</keyword>
<dbReference type="InterPro" id="IPR001367">
    <property type="entry name" value="Fe_dep_repressor"/>
</dbReference>
<sequence length="173" mass="19196">MVRKTKLSASLEDYIEAIHHIAENNKVARSKDIAQRLDVSRASVTEALRALAKRELINYAPYEAITMTAKGKKAARDVIFRHEALKRFFVEVLAIDQDIAEEGACRVEHSAPPEVISRMISFIEFLNACPRGGSELIDGFASFCQQGKTKLDCKECLAGCLVQPSLPDKSTDQ</sequence>
<dbReference type="GO" id="GO:0046914">
    <property type="term" value="F:transition metal ion binding"/>
    <property type="evidence" value="ECO:0007669"/>
    <property type="project" value="InterPro"/>
</dbReference>
<dbReference type="AlphaFoldDB" id="A0A8J6N5X8"/>
<dbReference type="GO" id="GO:0003677">
    <property type="term" value="F:DNA binding"/>
    <property type="evidence" value="ECO:0007669"/>
    <property type="project" value="UniProtKB-KW"/>
</dbReference>
<evidence type="ECO:0000256" key="2">
    <source>
        <dbReference type="ARBA" id="ARBA00022386"/>
    </source>
</evidence>
<dbReference type="SUPFAM" id="SSF47979">
    <property type="entry name" value="Iron-dependent repressor protein, dimerization domain"/>
    <property type="match status" value="1"/>
</dbReference>
<feature type="domain" description="HTH dtxR-type" evidence="7">
    <location>
        <begin position="7"/>
        <end position="68"/>
    </location>
</feature>
<evidence type="ECO:0000256" key="3">
    <source>
        <dbReference type="ARBA" id="ARBA00023015"/>
    </source>
</evidence>
<dbReference type="Pfam" id="PF01325">
    <property type="entry name" value="Fe_dep_repress"/>
    <property type="match status" value="1"/>
</dbReference>
<dbReference type="InterPro" id="IPR022689">
    <property type="entry name" value="Iron_dep_repressor"/>
</dbReference>
<dbReference type="PANTHER" id="PTHR33238:SF7">
    <property type="entry name" value="IRON-DEPENDENT TRANSCRIPTIONAL REGULATOR"/>
    <property type="match status" value="1"/>
</dbReference>
<dbReference type="InterPro" id="IPR036390">
    <property type="entry name" value="WH_DNA-bd_sf"/>
</dbReference>
<dbReference type="SMART" id="SM00529">
    <property type="entry name" value="HTH_DTXR"/>
    <property type="match status" value="1"/>
</dbReference>
<comment type="similarity">
    <text evidence="1">Belongs to the DtxR/MntR family.</text>
</comment>
<evidence type="ECO:0000313" key="8">
    <source>
        <dbReference type="EMBL" id="MBC8208233.1"/>
    </source>
</evidence>
<dbReference type="SUPFAM" id="SSF46785">
    <property type="entry name" value="Winged helix' DNA-binding domain"/>
    <property type="match status" value="1"/>
</dbReference>
<dbReference type="InterPro" id="IPR050536">
    <property type="entry name" value="DtxR_MntR_Metal-Reg"/>
</dbReference>
<comment type="caution">
    <text evidence="8">The sequence shown here is derived from an EMBL/GenBank/DDBJ whole genome shotgun (WGS) entry which is preliminary data.</text>
</comment>
<dbReference type="Pfam" id="PF02742">
    <property type="entry name" value="Fe_dep_repr_C"/>
    <property type="match status" value="1"/>
</dbReference>
<proteinExistence type="inferred from homology"/>